<dbReference type="InterPro" id="IPR024445">
    <property type="entry name" value="Tnp_ISXO2-like"/>
</dbReference>
<accession>A0A9X6NGW4</accession>
<feature type="domain" description="ISXO2-like transposase" evidence="1">
    <location>
        <begin position="190"/>
        <end position="352"/>
    </location>
</feature>
<dbReference type="AlphaFoldDB" id="A0A9X6NGW4"/>
<dbReference type="OrthoDB" id="6412411at2759"/>
<evidence type="ECO:0000313" key="3">
    <source>
        <dbReference type="Proteomes" id="UP000192578"/>
    </source>
</evidence>
<dbReference type="Proteomes" id="UP000192578">
    <property type="component" value="Unassembled WGS sequence"/>
</dbReference>
<comment type="caution">
    <text evidence="2">The sequence shown here is derived from an EMBL/GenBank/DDBJ whole genome shotgun (WGS) entry which is preliminary data.</text>
</comment>
<dbReference type="Pfam" id="PF12762">
    <property type="entry name" value="DDE_Tnp_IS1595"/>
    <property type="match status" value="1"/>
</dbReference>
<reference evidence="3" key="1">
    <citation type="submission" date="2017-01" db="EMBL/GenBank/DDBJ databases">
        <title>Comparative genomics of anhydrobiosis in the tardigrade Hypsibius dujardini.</title>
        <authorList>
            <person name="Yoshida Y."/>
            <person name="Koutsovoulos G."/>
            <person name="Laetsch D."/>
            <person name="Stevens L."/>
            <person name="Kumar S."/>
            <person name="Horikawa D."/>
            <person name="Ishino K."/>
            <person name="Komine S."/>
            <person name="Tomita M."/>
            <person name="Blaxter M."/>
            <person name="Arakawa K."/>
        </authorList>
    </citation>
    <scope>NUCLEOTIDE SEQUENCE [LARGE SCALE GENOMIC DNA]</scope>
    <source>
        <strain evidence="3">Z151</strain>
    </source>
</reference>
<evidence type="ECO:0000259" key="1">
    <source>
        <dbReference type="SMART" id="SM01126"/>
    </source>
</evidence>
<sequence>MTGMGLCDRVADIIHAANADSRGMVKRLCREMPWMADFLQAEVVGPTSPKKPRGQANFLLQFLRGDAELSTEQLKEISVLVFLQDAGMCRTKADCRACALPMTIGVKDGVFVLRCSKCTGSLSMRNGTFLSGSRIDNRTFLWLFTHLCAWRNYTQASIATFTGLDKNTVSEWVTLVREVISVYLRNTPIVLGGHGEVGYADGVWIGTSQKYGRGDPNRGVKDKKGKRILLLVMAEQKSKRIQVRVIRSENKKEVHEILAQCFARGTEIQTDSAGCFLNLDKNTGADGDLMEFSGAMVNHSKGEFARWEAGHQISSNKGERMNGLLKRFLVKHNGFPLQTVMLALDEFIYHTNENDPAVCDLDKFISHIGKYSQASIDIDDAPGNSLYFS</sequence>
<proteinExistence type="predicted"/>
<gene>
    <name evidence="2" type="ORF">BV898_18169</name>
</gene>
<organism evidence="2 3">
    <name type="scientific">Hypsibius exemplaris</name>
    <name type="common">Freshwater tardigrade</name>
    <dbReference type="NCBI Taxonomy" id="2072580"/>
    <lineage>
        <taxon>Eukaryota</taxon>
        <taxon>Metazoa</taxon>
        <taxon>Ecdysozoa</taxon>
        <taxon>Tardigrada</taxon>
        <taxon>Eutardigrada</taxon>
        <taxon>Parachela</taxon>
        <taxon>Hypsibioidea</taxon>
        <taxon>Hypsibiidae</taxon>
        <taxon>Hypsibius</taxon>
    </lineage>
</organism>
<keyword evidence="3" id="KW-1185">Reference proteome</keyword>
<dbReference type="SMART" id="SM01126">
    <property type="entry name" value="DDE_Tnp_IS1595"/>
    <property type="match status" value="1"/>
</dbReference>
<dbReference type="EMBL" id="MTYJ01000343">
    <property type="protein sequence ID" value="OWA53747.1"/>
    <property type="molecule type" value="Genomic_DNA"/>
</dbReference>
<name>A0A9X6NGW4_HYPEX</name>
<protein>
    <recommendedName>
        <fullName evidence="1">ISXO2-like transposase domain-containing protein</fullName>
    </recommendedName>
</protein>
<evidence type="ECO:0000313" key="2">
    <source>
        <dbReference type="EMBL" id="OWA53747.1"/>
    </source>
</evidence>